<dbReference type="SUPFAM" id="SSF54593">
    <property type="entry name" value="Glyoxalase/Bleomycin resistance protein/Dihydroxybiphenyl dioxygenase"/>
    <property type="match status" value="1"/>
</dbReference>
<dbReference type="PANTHER" id="PTHR35006">
    <property type="entry name" value="GLYOXALASE FAMILY PROTEIN (AFU_ORTHOLOGUE AFUA_5G14830)"/>
    <property type="match status" value="1"/>
</dbReference>
<reference evidence="2 3" key="1">
    <citation type="journal article" date="2015" name="Genome Announc.">
        <title>Draft Genome Sequence of Burkholderia sp. Strain PML1(12), an Ectomycorrhizosphere-Inhabiting Bacterium with Effective Mineral-Weathering Ability.</title>
        <authorList>
            <person name="Uroz S."/>
            <person name="Oger P."/>
        </authorList>
    </citation>
    <scope>NUCLEOTIDE SEQUENCE [LARGE SCALE GENOMIC DNA]</scope>
    <source>
        <strain evidence="3">PML1(12)</strain>
    </source>
</reference>
<accession>A0A0J1CXQ7</accession>
<dbReference type="CDD" id="cd07262">
    <property type="entry name" value="VOC_like"/>
    <property type="match status" value="1"/>
</dbReference>
<feature type="domain" description="VOC" evidence="1">
    <location>
        <begin position="1"/>
        <end position="122"/>
    </location>
</feature>
<evidence type="ECO:0000313" key="2">
    <source>
        <dbReference type="EMBL" id="KLU25131.1"/>
    </source>
</evidence>
<dbReference type="PANTHER" id="PTHR35006:SF4">
    <property type="entry name" value="BLR7706 PROTEIN"/>
    <property type="match status" value="1"/>
</dbReference>
<organism evidence="2 3">
    <name type="scientific">Caballeronia mineralivorans PML1(12)</name>
    <dbReference type="NCBI Taxonomy" id="908627"/>
    <lineage>
        <taxon>Bacteria</taxon>
        <taxon>Pseudomonadati</taxon>
        <taxon>Pseudomonadota</taxon>
        <taxon>Betaproteobacteria</taxon>
        <taxon>Burkholderiales</taxon>
        <taxon>Burkholderiaceae</taxon>
        <taxon>Caballeronia</taxon>
    </lineage>
</organism>
<dbReference type="PROSITE" id="PS51819">
    <property type="entry name" value="VOC"/>
    <property type="match status" value="1"/>
</dbReference>
<dbReference type="RefSeq" id="WP_047847734.1">
    <property type="nucleotide sequence ID" value="NZ_AEJF01000105.1"/>
</dbReference>
<dbReference type="InterPro" id="IPR004360">
    <property type="entry name" value="Glyas_Fos-R_dOase_dom"/>
</dbReference>
<name>A0A0J1CXQ7_9BURK</name>
<dbReference type="OrthoDB" id="9800438at2"/>
<dbReference type="Pfam" id="PF00903">
    <property type="entry name" value="Glyoxalase"/>
    <property type="match status" value="1"/>
</dbReference>
<evidence type="ECO:0000259" key="1">
    <source>
        <dbReference type="PROSITE" id="PS51819"/>
    </source>
</evidence>
<protein>
    <submittedName>
        <fullName evidence="2">Glyoxalase</fullName>
    </submittedName>
</protein>
<keyword evidence="3" id="KW-1185">Reference proteome</keyword>
<comment type="caution">
    <text evidence="2">The sequence shown here is derived from an EMBL/GenBank/DDBJ whole genome shotgun (WGS) entry which is preliminary data.</text>
</comment>
<gene>
    <name evidence="2" type="ORF">EOS_16445</name>
</gene>
<dbReference type="EMBL" id="AEJF01000105">
    <property type="protein sequence ID" value="KLU25131.1"/>
    <property type="molecule type" value="Genomic_DNA"/>
</dbReference>
<dbReference type="AlphaFoldDB" id="A0A0J1CXQ7"/>
<dbReference type="Proteomes" id="UP000035963">
    <property type="component" value="Unassembled WGS sequence"/>
</dbReference>
<dbReference type="PATRIC" id="fig|908627.4.peg.3676"/>
<proteinExistence type="predicted"/>
<evidence type="ECO:0000313" key="3">
    <source>
        <dbReference type="Proteomes" id="UP000035963"/>
    </source>
</evidence>
<dbReference type="Gene3D" id="3.10.180.10">
    <property type="entry name" value="2,3-Dihydroxybiphenyl 1,2-Dioxygenase, domain 1"/>
    <property type="match status" value="1"/>
</dbReference>
<dbReference type="InterPro" id="IPR029068">
    <property type="entry name" value="Glyas_Bleomycin-R_OHBP_Dase"/>
</dbReference>
<dbReference type="InterPro" id="IPR037523">
    <property type="entry name" value="VOC_core"/>
</dbReference>
<sequence length="126" mass="13388">MIDHISIGVRDISRAKQFYDVTLNALGYTCLSEAEDSLGYGRDAVVLWVVAVDSPVPPDAGSGLHLCFAAPTRKDVDAFHKAALGAGGYDNGKPGLRTNYGANYYAAYVVDPDGYRIEALCGQAVS</sequence>